<dbReference type="CDD" id="cd12148">
    <property type="entry name" value="fungal_TF_MHR"/>
    <property type="match status" value="1"/>
</dbReference>
<dbReference type="GO" id="GO:0001228">
    <property type="term" value="F:DNA-binding transcription activator activity, RNA polymerase II-specific"/>
    <property type="evidence" value="ECO:0007669"/>
    <property type="project" value="TreeGrafter"/>
</dbReference>
<keyword evidence="6" id="KW-0539">Nucleus</keyword>
<accession>A0A4Z1E4P6</accession>
<sequence>MDSQIPSSTSKTSDGQKVLRKRLRLSCGECRKKKLSCDRRLPCQRCVRSGRSGQCSFETGQPSITMHKQQQAQTDSEEVQKLRSELTQLRILLSKIHPQNEATIVAEPVTTPGVSDISYGLLSDKRWDENYGSIIPTDNGLIHPNARTPSNYYTQHHLFRFFEEIPELFPLMKETYEELLEPHGVRIRKDKAARNDLQARINYTAECQMEDILPEKDVTDFLVLSYLENFEQLHRIVHIPTFNKEYAEFWVPNCTRHSNMTALILSMISISICIPASYNSLTLSHYQIAPGQWISACDKWLKKQSSNGRKLVHYQIGCLLYLARRLHMIRKKEWCKETSSLLQNAIMDGLNRDPTSSGDTIFAREMKRRMWAVIRELDLQNSFETGIPTLLNTIHAKTGTPGDIDDEDFDKTSKILPIPGSFGRHTRTSYQIHSSHSWELRLDVSRRLFATGTPKVLSYDEVLQLTHQLTHEIHSLPAWDEIDSEATGHACSPILTHAFLHFQLSECILAIHRPYLKREDRKFWLSENICYQMSRDILLLNLKLISTGVQSVTLLREDLLLASLTLTRVTLLQHKGSSSVIMSDSTAIIDFLKQCLPTMGNRYFYGFHKEPWCFLTMATAVALLNIHAGEGSPETAKLDISRSFSDLHHKRIENERHISISSEQDSSLRMSAEHIDLGGQSASHKAAEFSAFSWLNISDFESDFFDLGMDLDSMWQF</sequence>
<evidence type="ECO:0000256" key="5">
    <source>
        <dbReference type="ARBA" id="ARBA00023163"/>
    </source>
</evidence>
<dbReference type="InterPro" id="IPR001138">
    <property type="entry name" value="Zn2Cys6_DnaBD"/>
</dbReference>
<dbReference type="InterPro" id="IPR007219">
    <property type="entry name" value="XnlR_reg_dom"/>
</dbReference>
<dbReference type="GO" id="GO:0005634">
    <property type="term" value="C:nucleus"/>
    <property type="evidence" value="ECO:0007669"/>
    <property type="project" value="TreeGrafter"/>
</dbReference>
<dbReference type="OrthoDB" id="4236860at2759"/>
<reference evidence="8 9" key="1">
    <citation type="submission" date="2017-12" db="EMBL/GenBank/DDBJ databases">
        <title>Comparative genomics of Botrytis spp.</title>
        <authorList>
            <person name="Valero-Jimenez C.A."/>
            <person name="Tapia P."/>
            <person name="Veloso J."/>
            <person name="Silva-Moreno E."/>
            <person name="Staats M."/>
            <person name="Valdes J.H."/>
            <person name="Van Kan J.A.L."/>
        </authorList>
    </citation>
    <scope>NUCLEOTIDE SEQUENCE [LARGE SCALE GENOMIC DNA]</scope>
    <source>
        <strain evidence="8 9">Bt9001</strain>
    </source>
</reference>
<dbReference type="AlphaFoldDB" id="A0A4Z1E4P6"/>
<protein>
    <recommendedName>
        <fullName evidence="7">Zn(2)-C6 fungal-type domain-containing protein</fullName>
    </recommendedName>
</protein>
<gene>
    <name evidence="8" type="ORF">BTUL_0389g00010</name>
</gene>
<dbReference type="PANTHER" id="PTHR31944:SF130">
    <property type="entry name" value="ZN(II)2CYS6 TRANSCRIPTION FACTO (EUROFUNG)"/>
    <property type="match status" value="1"/>
</dbReference>
<dbReference type="Proteomes" id="UP000297777">
    <property type="component" value="Unassembled WGS sequence"/>
</dbReference>
<dbReference type="GO" id="GO:0000978">
    <property type="term" value="F:RNA polymerase II cis-regulatory region sequence-specific DNA binding"/>
    <property type="evidence" value="ECO:0007669"/>
    <property type="project" value="TreeGrafter"/>
</dbReference>
<evidence type="ECO:0000256" key="2">
    <source>
        <dbReference type="ARBA" id="ARBA00022833"/>
    </source>
</evidence>
<evidence type="ECO:0000259" key="7">
    <source>
        <dbReference type="PROSITE" id="PS50048"/>
    </source>
</evidence>
<dbReference type="InterPro" id="IPR051430">
    <property type="entry name" value="Fungal_TF_Env_Response"/>
</dbReference>
<dbReference type="EMBL" id="PQXH01000387">
    <property type="protein sequence ID" value="TGO06926.1"/>
    <property type="molecule type" value="Genomic_DNA"/>
</dbReference>
<proteinExistence type="predicted"/>
<evidence type="ECO:0000256" key="4">
    <source>
        <dbReference type="ARBA" id="ARBA00023125"/>
    </source>
</evidence>
<evidence type="ECO:0000256" key="1">
    <source>
        <dbReference type="ARBA" id="ARBA00022723"/>
    </source>
</evidence>
<evidence type="ECO:0000313" key="8">
    <source>
        <dbReference type="EMBL" id="TGO06926.1"/>
    </source>
</evidence>
<keyword evidence="9" id="KW-1185">Reference proteome</keyword>
<keyword evidence="3" id="KW-0805">Transcription regulation</keyword>
<feature type="domain" description="Zn(2)-C6 fungal-type" evidence="7">
    <location>
        <begin position="26"/>
        <end position="57"/>
    </location>
</feature>
<dbReference type="PROSITE" id="PS00463">
    <property type="entry name" value="ZN2_CY6_FUNGAL_1"/>
    <property type="match status" value="1"/>
</dbReference>
<dbReference type="GO" id="GO:0008270">
    <property type="term" value="F:zinc ion binding"/>
    <property type="evidence" value="ECO:0007669"/>
    <property type="project" value="InterPro"/>
</dbReference>
<comment type="caution">
    <text evidence="8">The sequence shown here is derived from an EMBL/GenBank/DDBJ whole genome shotgun (WGS) entry which is preliminary data.</text>
</comment>
<keyword evidence="1" id="KW-0479">Metal-binding</keyword>
<keyword evidence="4" id="KW-0238">DNA-binding</keyword>
<dbReference type="Pfam" id="PF00172">
    <property type="entry name" value="Zn_clus"/>
    <property type="match status" value="1"/>
</dbReference>
<dbReference type="InterPro" id="IPR036864">
    <property type="entry name" value="Zn2-C6_fun-type_DNA-bd_sf"/>
</dbReference>
<dbReference type="CDD" id="cd00067">
    <property type="entry name" value="GAL4"/>
    <property type="match status" value="1"/>
</dbReference>
<keyword evidence="5" id="KW-0804">Transcription</keyword>
<evidence type="ECO:0000256" key="6">
    <source>
        <dbReference type="ARBA" id="ARBA00023242"/>
    </source>
</evidence>
<dbReference type="PANTHER" id="PTHR31944">
    <property type="entry name" value="HEME-RESPONSIVE ZINC FINGER TRANSCRIPTION FACTOR HAP1"/>
    <property type="match status" value="1"/>
</dbReference>
<organism evidence="8 9">
    <name type="scientific">Botrytis tulipae</name>
    <dbReference type="NCBI Taxonomy" id="87230"/>
    <lineage>
        <taxon>Eukaryota</taxon>
        <taxon>Fungi</taxon>
        <taxon>Dikarya</taxon>
        <taxon>Ascomycota</taxon>
        <taxon>Pezizomycotina</taxon>
        <taxon>Leotiomycetes</taxon>
        <taxon>Helotiales</taxon>
        <taxon>Sclerotiniaceae</taxon>
        <taxon>Botrytis</taxon>
    </lineage>
</organism>
<dbReference type="Pfam" id="PF04082">
    <property type="entry name" value="Fungal_trans"/>
    <property type="match status" value="1"/>
</dbReference>
<dbReference type="PROSITE" id="PS50048">
    <property type="entry name" value="ZN2_CY6_FUNGAL_2"/>
    <property type="match status" value="1"/>
</dbReference>
<dbReference type="GO" id="GO:0006351">
    <property type="term" value="P:DNA-templated transcription"/>
    <property type="evidence" value="ECO:0007669"/>
    <property type="project" value="InterPro"/>
</dbReference>
<dbReference type="SMART" id="SM00066">
    <property type="entry name" value="GAL4"/>
    <property type="match status" value="1"/>
</dbReference>
<evidence type="ECO:0000256" key="3">
    <source>
        <dbReference type="ARBA" id="ARBA00023015"/>
    </source>
</evidence>
<evidence type="ECO:0000313" key="9">
    <source>
        <dbReference type="Proteomes" id="UP000297777"/>
    </source>
</evidence>
<name>A0A4Z1E4P6_9HELO</name>
<dbReference type="Gene3D" id="4.10.240.10">
    <property type="entry name" value="Zn(2)-C6 fungal-type DNA-binding domain"/>
    <property type="match status" value="1"/>
</dbReference>
<dbReference type="SUPFAM" id="SSF57701">
    <property type="entry name" value="Zn2/Cys6 DNA-binding domain"/>
    <property type="match status" value="1"/>
</dbReference>
<keyword evidence="2" id="KW-0862">Zinc</keyword>